<dbReference type="Proteomes" id="UP000494206">
    <property type="component" value="Unassembled WGS sequence"/>
</dbReference>
<dbReference type="PANTHER" id="PTHR12703:SF4">
    <property type="entry name" value="TRANSMEMBRANE PROTEIN 33"/>
    <property type="match status" value="1"/>
</dbReference>
<dbReference type="GO" id="GO:0005783">
    <property type="term" value="C:endoplasmic reticulum"/>
    <property type="evidence" value="ECO:0007669"/>
    <property type="project" value="TreeGrafter"/>
</dbReference>
<name>A0A8S1ENJ8_9PELO</name>
<comment type="subcellular location">
    <subcellularLocation>
        <location evidence="1">Membrane</location>
        <topology evidence="1">Multi-pass membrane protein</topology>
    </subcellularLocation>
</comment>
<dbReference type="GO" id="GO:0061024">
    <property type="term" value="P:membrane organization"/>
    <property type="evidence" value="ECO:0007669"/>
    <property type="project" value="TreeGrafter"/>
</dbReference>
<gene>
    <name evidence="8" type="ORF">CBOVIS_LOCUS4306</name>
</gene>
<keyword evidence="5 7" id="KW-0472">Membrane</keyword>
<sequence>MVEIVEEPDDGSQPGASSSRPQPANMPTIVQYVSSHTIDSVMFAARLLTVFFAINYMLPIFAIFDPFAAYYKLFAASAATFALRLHTRTQGRISFTREFLSTLVMEDAFHYLIYSVQFLMAPPVSMAILPVTLYAALHSSSYLVKLLKETGHHSPLVDHLERFQLAQTQNVLGIIACAEIFLVPLLVSLILSGRGSLMLPFVYYRFLTLRYSSRRNPHSRQAFAQMRMSLEQIAYANSCPQFARGLIQKAISFISSLAPPTVA</sequence>
<evidence type="ECO:0000256" key="7">
    <source>
        <dbReference type="SAM" id="Phobius"/>
    </source>
</evidence>
<feature type="transmembrane region" description="Helical" evidence="7">
    <location>
        <begin position="171"/>
        <end position="191"/>
    </location>
</feature>
<reference evidence="8 9" key="1">
    <citation type="submission" date="2020-04" db="EMBL/GenBank/DDBJ databases">
        <authorList>
            <person name="Laetsch R D."/>
            <person name="Stevens L."/>
            <person name="Kumar S."/>
            <person name="Blaxter L. M."/>
        </authorList>
    </citation>
    <scope>NUCLEOTIDE SEQUENCE [LARGE SCALE GENOMIC DNA]</scope>
</reference>
<keyword evidence="9" id="KW-1185">Reference proteome</keyword>
<evidence type="ECO:0000256" key="1">
    <source>
        <dbReference type="ARBA" id="ARBA00004141"/>
    </source>
</evidence>
<evidence type="ECO:0000313" key="8">
    <source>
        <dbReference type="EMBL" id="CAB3401578.1"/>
    </source>
</evidence>
<evidence type="ECO:0008006" key="10">
    <source>
        <dbReference type="Google" id="ProtNLM"/>
    </source>
</evidence>
<comment type="caution">
    <text evidence="8">The sequence shown here is derived from an EMBL/GenBank/DDBJ whole genome shotgun (WGS) entry which is preliminary data.</text>
</comment>
<dbReference type="EMBL" id="CADEPM010000003">
    <property type="protein sequence ID" value="CAB3401578.1"/>
    <property type="molecule type" value="Genomic_DNA"/>
</dbReference>
<dbReference type="PANTHER" id="PTHR12703">
    <property type="entry name" value="TRANSMEMBRANE PROTEIN 33"/>
    <property type="match status" value="1"/>
</dbReference>
<organism evidence="8 9">
    <name type="scientific">Caenorhabditis bovis</name>
    <dbReference type="NCBI Taxonomy" id="2654633"/>
    <lineage>
        <taxon>Eukaryota</taxon>
        <taxon>Metazoa</taxon>
        <taxon>Ecdysozoa</taxon>
        <taxon>Nematoda</taxon>
        <taxon>Chromadorea</taxon>
        <taxon>Rhabditida</taxon>
        <taxon>Rhabditina</taxon>
        <taxon>Rhabditomorpha</taxon>
        <taxon>Rhabditoidea</taxon>
        <taxon>Rhabditidae</taxon>
        <taxon>Peloderinae</taxon>
        <taxon>Caenorhabditis</taxon>
    </lineage>
</organism>
<evidence type="ECO:0000313" key="9">
    <source>
        <dbReference type="Proteomes" id="UP000494206"/>
    </source>
</evidence>
<comment type="similarity">
    <text evidence="2">Belongs to the PER33/POM33 family.</text>
</comment>
<evidence type="ECO:0000256" key="3">
    <source>
        <dbReference type="ARBA" id="ARBA00022692"/>
    </source>
</evidence>
<proteinExistence type="inferred from homology"/>
<dbReference type="InterPro" id="IPR051645">
    <property type="entry name" value="PER33/POM33_regulator"/>
</dbReference>
<feature type="compositionally biased region" description="Acidic residues" evidence="6">
    <location>
        <begin position="1"/>
        <end position="10"/>
    </location>
</feature>
<dbReference type="OrthoDB" id="5581259at2759"/>
<dbReference type="InterPro" id="IPR005344">
    <property type="entry name" value="TMEM33/Pom33"/>
</dbReference>
<feature type="transmembrane region" description="Helical" evidence="7">
    <location>
        <begin position="108"/>
        <end position="137"/>
    </location>
</feature>
<evidence type="ECO:0000256" key="6">
    <source>
        <dbReference type="SAM" id="MobiDB-lite"/>
    </source>
</evidence>
<evidence type="ECO:0000256" key="2">
    <source>
        <dbReference type="ARBA" id="ARBA00007322"/>
    </source>
</evidence>
<evidence type="ECO:0000256" key="5">
    <source>
        <dbReference type="ARBA" id="ARBA00023136"/>
    </source>
</evidence>
<keyword evidence="4 7" id="KW-1133">Transmembrane helix</keyword>
<dbReference type="GO" id="GO:0016020">
    <property type="term" value="C:membrane"/>
    <property type="evidence" value="ECO:0007669"/>
    <property type="project" value="UniProtKB-SubCell"/>
</dbReference>
<protein>
    <recommendedName>
        <fullName evidence="10">Transmembrane protein 33 homolog</fullName>
    </recommendedName>
</protein>
<keyword evidence="3 7" id="KW-0812">Transmembrane</keyword>
<evidence type="ECO:0000256" key="4">
    <source>
        <dbReference type="ARBA" id="ARBA00022989"/>
    </source>
</evidence>
<dbReference type="Pfam" id="PF03661">
    <property type="entry name" value="TMEM33_Pom33"/>
    <property type="match status" value="1"/>
</dbReference>
<feature type="transmembrane region" description="Helical" evidence="7">
    <location>
        <begin position="43"/>
        <end position="64"/>
    </location>
</feature>
<accession>A0A8S1ENJ8</accession>
<dbReference type="AlphaFoldDB" id="A0A8S1ENJ8"/>
<dbReference type="GO" id="GO:0071786">
    <property type="term" value="P:endoplasmic reticulum tubular network organization"/>
    <property type="evidence" value="ECO:0007669"/>
    <property type="project" value="TreeGrafter"/>
</dbReference>
<feature type="region of interest" description="Disordered" evidence="6">
    <location>
        <begin position="1"/>
        <end position="24"/>
    </location>
</feature>